<feature type="domain" description="Aminoacyl-tRNA synthetase class II (D/K/N)" evidence="6">
    <location>
        <begin position="58"/>
        <end position="310"/>
    </location>
</feature>
<dbReference type="InterPro" id="IPR045864">
    <property type="entry name" value="aa-tRNA-synth_II/BPL/LPL"/>
</dbReference>
<keyword evidence="8" id="KW-1185">Reference proteome</keyword>
<reference evidence="7 8" key="1">
    <citation type="submission" date="2017-06" db="EMBL/GenBank/DDBJ databases">
        <title>Comparative genomic analysis of Ambrosia Fusariam Clade fungi.</title>
        <authorList>
            <person name="Stajich J.E."/>
            <person name="Carrillo J."/>
            <person name="Kijimoto T."/>
            <person name="Eskalen A."/>
            <person name="O'Donnell K."/>
            <person name="Kasson M."/>
        </authorList>
    </citation>
    <scope>NUCLEOTIDE SEQUENCE [LARGE SCALE GENOMIC DNA]</scope>
    <source>
        <strain evidence="7 8">NRRL62584</strain>
    </source>
</reference>
<dbReference type="GO" id="GO:0006421">
    <property type="term" value="P:asparaginyl-tRNA aminoacylation"/>
    <property type="evidence" value="ECO:0007669"/>
    <property type="project" value="TreeGrafter"/>
</dbReference>
<dbReference type="OrthoDB" id="5096785at2759"/>
<dbReference type="PANTHER" id="PTHR22594:SF34">
    <property type="entry name" value="ASPARAGINE--TRNA LIGASE, MITOCHONDRIAL-RELATED"/>
    <property type="match status" value="1"/>
</dbReference>
<dbReference type="SUPFAM" id="SSF55681">
    <property type="entry name" value="Class II aaRS and biotin synthetases"/>
    <property type="match status" value="1"/>
</dbReference>
<evidence type="ECO:0000259" key="6">
    <source>
        <dbReference type="Pfam" id="PF00152"/>
    </source>
</evidence>
<dbReference type="Proteomes" id="UP000288168">
    <property type="component" value="Unassembled WGS sequence"/>
</dbReference>
<sequence length="322" mass="36331">MFRMQSTMYHDAIELFQRIMGYEYLVVPVTTASISSPMGLGSDSEPMDIQLWGQDDHLADSQQFALEWGLRLQDGLSGVYYCGTSCRGEDSDAAHLNQFCHFECELPGGLDDGIAVAERFIIHTTKSLLEKFRDEIVAVAGTTKHIDEVLWLWKSQGGSFPRVTLNDALSLPGITPEMWRYVVPGRPELGKALTRKGELLLIERCGGAVWLTEMCHQSVPFYQAYLEGDQTKASCADFLIGLGETMGCGARHETADQVLDSLSRHEVDASKYSWYVEMRRLKPMKTVGWGMGMERYLCWIMQHMDVRDIQVILRLKGSHFSP</sequence>
<dbReference type="EMBL" id="NKCI01000742">
    <property type="protein sequence ID" value="RSL38860.1"/>
    <property type="molecule type" value="Genomic_DNA"/>
</dbReference>
<accession>A0A428NDN4</accession>
<evidence type="ECO:0000256" key="4">
    <source>
        <dbReference type="ARBA" id="ARBA00022917"/>
    </source>
</evidence>
<keyword evidence="5" id="KW-0030">Aminoacyl-tRNA synthetase</keyword>
<evidence type="ECO:0000256" key="2">
    <source>
        <dbReference type="ARBA" id="ARBA00022741"/>
    </source>
</evidence>
<dbReference type="InterPro" id="IPR004364">
    <property type="entry name" value="Aa-tRNA-synt_II"/>
</dbReference>
<dbReference type="GO" id="GO:0005524">
    <property type="term" value="F:ATP binding"/>
    <property type="evidence" value="ECO:0007669"/>
    <property type="project" value="UniProtKB-KW"/>
</dbReference>
<comment type="caution">
    <text evidence="7">The sequence shown here is derived from an EMBL/GenBank/DDBJ whole genome shotgun (WGS) entry which is preliminary data.</text>
</comment>
<protein>
    <recommendedName>
        <fullName evidence="6">Aminoacyl-tRNA synthetase class II (D/K/N) domain-containing protein</fullName>
    </recommendedName>
</protein>
<evidence type="ECO:0000256" key="3">
    <source>
        <dbReference type="ARBA" id="ARBA00022840"/>
    </source>
</evidence>
<proteinExistence type="predicted"/>
<dbReference type="GO" id="GO:0005739">
    <property type="term" value="C:mitochondrion"/>
    <property type="evidence" value="ECO:0007669"/>
    <property type="project" value="TreeGrafter"/>
</dbReference>
<keyword evidence="3" id="KW-0067">ATP-binding</keyword>
<dbReference type="STRING" id="1325734.A0A428NDN4"/>
<evidence type="ECO:0000256" key="1">
    <source>
        <dbReference type="ARBA" id="ARBA00022598"/>
    </source>
</evidence>
<gene>
    <name evidence="7" type="ORF">CEP54_016383</name>
</gene>
<dbReference type="AlphaFoldDB" id="A0A428NDN4"/>
<keyword evidence="2" id="KW-0547">Nucleotide-binding</keyword>
<keyword evidence="4" id="KW-0648">Protein biosynthesis</keyword>
<organism evidence="7 8">
    <name type="scientific">Fusarium duplospermum</name>
    <dbReference type="NCBI Taxonomy" id="1325734"/>
    <lineage>
        <taxon>Eukaryota</taxon>
        <taxon>Fungi</taxon>
        <taxon>Dikarya</taxon>
        <taxon>Ascomycota</taxon>
        <taxon>Pezizomycotina</taxon>
        <taxon>Sordariomycetes</taxon>
        <taxon>Hypocreomycetidae</taxon>
        <taxon>Hypocreales</taxon>
        <taxon>Nectriaceae</taxon>
        <taxon>Fusarium</taxon>
        <taxon>Fusarium solani species complex</taxon>
    </lineage>
</organism>
<name>A0A428NDN4_9HYPO</name>
<dbReference type="Pfam" id="PF00152">
    <property type="entry name" value="tRNA-synt_2"/>
    <property type="match status" value="1"/>
</dbReference>
<keyword evidence="1" id="KW-0436">Ligase</keyword>
<dbReference type="GO" id="GO:0004816">
    <property type="term" value="F:asparagine-tRNA ligase activity"/>
    <property type="evidence" value="ECO:0007669"/>
    <property type="project" value="TreeGrafter"/>
</dbReference>
<evidence type="ECO:0000256" key="5">
    <source>
        <dbReference type="ARBA" id="ARBA00023146"/>
    </source>
</evidence>
<dbReference type="Gene3D" id="3.30.930.10">
    <property type="entry name" value="Bira Bifunctional Protein, Domain 2"/>
    <property type="match status" value="1"/>
</dbReference>
<evidence type="ECO:0000313" key="8">
    <source>
        <dbReference type="Proteomes" id="UP000288168"/>
    </source>
</evidence>
<evidence type="ECO:0000313" key="7">
    <source>
        <dbReference type="EMBL" id="RSL38860.1"/>
    </source>
</evidence>
<dbReference type="PANTHER" id="PTHR22594">
    <property type="entry name" value="ASPARTYL/LYSYL-TRNA SYNTHETASE"/>
    <property type="match status" value="1"/>
</dbReference>